<name>A0A7S4IDD9_9STRA</name>
<accession>A0A7S4IDD9</accession>
<evidence type="ECO:0008006" key="2">
    <source>
        <dbReference type="Google" id="ProtNLM"/>
    </source>
</evidence>
<sequence>MLKVLNSIISDEANRDVILEEQVICMELMGSSESKTWRKRHNFMDRVRKSIGFDPLFKAEVVLNSAEEQTELGIMSVEDPAFYPRLYNLTKTLESTGLDVQVRKVLGGVWEWQENYNPQNYTFDDYPTAPAKEQFSRQQPMGRQSVFHLEMEDDSNVARSDVEGALYFALAENTIPVYKLESITEVGDGFVVAALSSEGSIIVVFDGKSHVNVNIFSHDEWEERPDKIMGAFSLQLPFNMIQRDEQPRGTERVINFMSDIHPTEDDNAPADTEDEAPAEIARKLGTSGDINDELYQCPSTEMKTAENDIAGYYNYYDKDNERHLKNSVEDNEYYTVGFRDVKFGGRVQTYTQQKKKATKYKAKAYGDNLLSGDLIYEGACGEGFNLLLTIEILKEQRGIENLTAFGSDYLAASAEVASKLFSTQANAQDWIRTGQFCQGDSTQLDFVPSDTFDLAFTYVDPLIDPLRRHDNNVPFANRMEMSKELCDSDDEADHDVLDKEQEAQEDWHASWVEELIRIVKPGKVIIIEDVDSHICDDTSDWGGVPIEWWEDAVSKYNWDVVPDSIEIVEGTWYHNRYNVLMRKNSPLPPKMEPKTLEIRNPPKKCPNRHWNERMNVYNAEEFDVSTDVVKEIWKEYETDLRPHLNSGKSTDDFCLVTPYNTDTNTWDNNNGVMRSDIKWFSVRNENTYDKYLGYVDRLGLRELVKDSWVSADEVTVYAMFFIPRSFSREVHYHIDWYAKVHTQVMTFLIPVNDFDIHLKYKDVDGNAQDYEYKFGKAIGFGGGFFHSTGIGQGEEEDVLLCVYLGSDDPDIWELARANIADELEYYMSPINGFTRNEMFPNKSICQ</sequence>
<dbReference type="InterPro" id="IPR029063">
    <property type="entry name" value="SAM-dependent_MTases_sf"/>
</dbReference>
<reference evidence="1" key="1">
    <citation type="submission" date="2021-01" db="EMBL/GenBank/DDBJ databases">
        <authorList>
            <person name="Corre E."/>
            <person name="Pelletier E."/>
            <person name="Niang G."/>
            <person name="Scheremetjew M."/>
            <person name="Finn R."/>
            <person name="Kale V."/>
            <person name="Holt S."/>
            <person name="Cochrane G."/>
            <person name="Meng A."/>
            <person name="Brown T."/>
            <person name="Cohen L."/>
        </authorList>
    </citation>
    <scope>NUCLEOTIDE SEQUENCE</scope>
    <source>
        <strain evidence="1">Isolate 1302-5</strain>
    </source>
</reference>
<protein>
    <recommendedName>
        <fullName evidence="2">Methyltransferase domain-containing protein</fullName>
    </recommendedName>
</protein>
<dbReference type="SUPFAM" id="SSF53335">
    <property type="entry name" value="S-adenosyl-L-methionine-dependent methyltransferases"/>
    <property type="match status" value="1"/>
</dbReference>
<dbReference type="Gene3D" id="3.40.50.150">
    <property type="entry name" value="Vaccinia Virus protein VP39"/>
    <property type="match status" value="1"/>
</dbReference>
<dbReference type="AlphaFoldDB" id="A0A7S4IDD9"/>
<dbReference type="EMBL" id="HBKQ01015002">
    <property type="protein sequence ID" value="CAE2226097.1"/>
    <property type="molecule type" value="Transcribed_RNA"/>
</dbReference>
<organism evidence="1">
    <name type="scientific">Odontella aurita</name>
    <dbReference type="NCBI Taxonomy" id="265563"/>
    <lineage>
        <taxon>Eukaryota</taxon>
        <taxon>Sar</taxon>
        <taxon>Stramenopiles</taxon>
        <taxon>Ochrophyta</taxon>
        <taxon>Bacillariophyta</taxon>
        <taxon>Mediophyceae</taxon>
        <taxon>Biddulphiophycidae</taxon>
        <taxon>Eupodiscales</taxon>
        <taxon>Odontellaceae</taxon>
        <taxon>Odontella</taxon>
    </lineage>
</organism>
<proteinExistence type="predicted"/>
<evidence type="ECO:0000313" key="1">
    <source>
        <dbReference type="EMBL" id="CAE2226097.1"/>
    </source>
</evidence>
<gene>
    <name evidence="1" type="ORF">OAUR00152_LOCUS10240</name>
</gene>